<accession>A0A2N8T378</accession>
<keyword evidence="2" id="KW-0808">Transferase</keyword>
<dbReference type="Gene3D" id="3.40.630.30">
    <property type="match status" value="1"/>
</dbReference>
<organism evidence="2 3">
    <name type="scientific">Stutzerimonas stutzeri</name>
    <name type="common">Pseudomonas stutzeri</name>
    <dbReference type="NCBI Taxonomy" id="316"/>
    <lineage>
        <taxon>Bacteria</taxon>
        <taxon>Pseudomonadati</taxon>
        <taxon>Pseudomonadota</taxon>
        <taxon>Gammaproteobacteria</taxon>
        <taxon>Pseudomonadales</taxon>
        <taxon>Pseudomonadaceae</taxon>
        <taxon>Stutzerimonas</taxon>
    </lineage>
</organism>
<protein>
    <submittedName>
        <fullName evidence="2">GNAT family N-acetyltransferase</fullName>
    </submittedName>
</protein>
<evidence type="ECO:0000259" key="1">
    <source>
        <dbReference type="PROSITE" id="PS51186"/>
    </source>
</evidence>
<name>A0A2N8T378_STUST</name>
<evidence type="ECO:0000313" key="2">
    <source>
        <dbReference type="EMBL" id="PNG09204.1"/>
    </source>
</evidence>
<dbReference type="RefSeq" id="WP_102894650.1">
    <property type="nucleotide sequence ID" value="NZ_JAMOHU010000085.1"/>
</dbReference>
<evidence type="ECO:0000313" key="3">
    <source>
        <dbReference type="Proteomes" id="UP000236023"/>
    </source>
</evidence>
<dbReference type="AlphaFoldDB" id="A0A2N8T378"/>
<dbReference type="PANTHER" id="PTHR43792">
    <property type="entry name" value="GNAT FAMILY, PUTATIVE (AFU_ORTHOLOGUE AFUA_3G00765)-RELATED-RELATED"/>
    <property type="match status" value="1"/>
</dbReference>
<dbReference type="SUPFAM" id="SSF55729">
    <property type="entry name" value="Acyl-CoA N-acyltransferases (Nat)"/>
    <property type="match status" value="1"/>
</dbReference>
<dbReference type="InterPro" id="IPR000182">
    <property type="entry name" value="GNAT_dom"/>
</dbReference>
<feature type="domain" description="N-acetyltransferase" evidence="1">
    <location>
        <begin position="25"/>
        <end position="184"/>
    </location>
</feature>
<sequence length="199" mass="22248">MPAGCRHAQGAGVAEKRIELETPRLRLRRWHDEDLDPLAQICADPEVMRYLPAPLSRDESAALLVHCRLHFLRYGFGLWVMERKDSGALIGFCGLAWSAPQLPFAPAVELAWRLACAHWGQGLAYEAAGAVLACAFERLKLPEVIAYTAQLNEPSRQLLEALGMQADTAGDFDHPGLPPGHPLRRQLFYRQRRSDWRGG</sequence>
<comment type="caution">
    <text evidence="2">The sequence shown here is derived from an EMBL/GenBank/DDBJ whole genome shotgun (WGS) entry which is preliminary data.</text>
</comment>
<dbReference type="GO" id="GO:0016747">
    <property type="term" value="F:acyltransferase activity, transferring groups other than amino-acyl groups"/>
    <property type="evidence" value="ECO:0007669"/>
    <property type="project" value="InterPro"/>
</dbReference>
<dbReference type="InterPro" id="IPR051531">
    <property type="entry name" value="N-acetyltransferase"/>
</dbReference>
<dbReference type="PANTHER" id="PTHR43792:SF1">
    <property type="entry name" value="N-ACETYLTRANSFERASE DOMAIN-CONTAINING PROTEIN"/>
    <property type="match status" value="1"/>
</dbReference>
<gene>
    <name evidence="2" type="ORF">CXK94_11745</name>
</gene>
<dbReference type="EMBL" id="POUT01000006">
    <property type="protein sequence ID" value="PNG09204.1"/>
    <property type="molecule type" value="Genomic_DNA"/>
</dbReference>
<dbReference type="Proteomes" id="UP000236023">
    <property type="component" value="Unassembled WGS sequence"/>
</dbReference>
<dbReference type="PROSITE" id="PS51186">
    <property type="entry name" value="GNAT"/>
    <property type="match status" value="1"/>
</dbReference>
<dbReference type="Pfam" id="PF13302">
    <property type="entry name" value="Acetyltransf_3"/>
    <property type="match status" value="1"/>
</dbReference>
<proteinExistence type="predicted"/>
<reference evidence="2 3" key="1">
    <citation type="submission" date="2018-01" db="EMBL/GenBank/DDBJ databases">
        <title>Denitrification phenotypes of diverse strains of Pseudomonas stutzeri.</title>
        <authorList>
            <person name="Milligan D.A."/>
            <person name="Bergaust L."/>
            <person name="Bakken L.R."/>
            <person name="Frostegard A."/>
        </authorList>
    </citation>
    <scope>NUCLEOTIDE SEQUENCE [LARGE SCALE GENOMIC DNA]</scope>
    <source>
        <strain evidence="2 3">24a75</strain>
    </source>
</reference>
<dbReference type="InterPro" id="IPR016181">
    <property type="entry name" value="Acyl_CoA_acyltransferase"/>
</dbReference>